<reference evidence="3 4" key="1">
    <citation type="journal article" date="2023" name="Plants (Basel)">
        <title>Bridging the Gap: Combining Genomics and Transcriptomics Approaches to Understand Stylosanthes scabra, an Orphan Legume from the Brazilian Caatinga.</title>
        <authorList>
            <person name="Ferreira-Neto J.R.C."/>
            <person name="da Silva M.D."/>
            <person name="Binneck E."/>
            <person name="de Melo N.F."/>
            <person name="da Silva R.H."/>
            <person name="de Melo A.L.T.M."/>
            <person name="Pandolfi V."/>
            <person name="Bustamante F.O."/>
            <person name="Brasileiro-Vidal A.C."/>
            <person name="Benko-Iseppon A.M."/>
        </authorList>
    </citation>
    <scope>NUCLEOTIDE SEQUENCE [LARGE SCALE GENOMIC DNA]</scope>
    <source>
        <tissue evidence="3">Leaves</tissue>
    </source>
</reference>
<evidence type="ECO:0000313" key="3">
    <source>
        <dbReference type="EMBL" id="MED6149429.1"/>
    </source>
</evidence>
<gene>
    <name evidence="3" type="ORF">PIB30_062285</name>
</gene>
<comment type="caution">
    <text evidence="3">The sequence shown here is derived from an EMBL/GenBank/DDBJ whole genome shotgun (WGS) entry which is preliminary data.</text>
</comment>
<feature type="coiled-coil region" evidence="1">
    <location>
        <begin position="98"/>
        <end position="164"/>
    </location>
</feature>
<protein>
    <submittedName>
        <fullName evidence="3">Uncharacterized protein</fullName>
    </submittedName>
</protein>
<feature type="region of interest" description="Disordered" evidence="2">
    <location>
        <begin position="1"/>
        <end position="23"/>
    </location>
</feature>
<accession>A0ABU6TLP4</accession>
<dbReference type="EMBL" id="JASCZI010091197">
    <property type="protein sequence ID" value="MED6149429.1"/>
    <property type="molecule type" value="Genomic_DNA"/>
</dbReference>
<keyword evidence="4" id="KW-1185">Reference proteome</keyword>
<sequence length="201" mass="22491">MTEGLVDPKRPRTSEGGSKDVCPMDRSFDASGFIEANLLGPRAQEVLRDSDPVESVRWAKWAMLRAATILKSAEPCLTVAEVVQPEGRGRPQVGWGWLEDFTKEKDGEIERLKRREEEMASEVERLRGLVAEERVRADLFEVSISELQKQCEELTEDAKATILATERALKAQLVILAPDFDSSQISFFKDIVDGKVVDPSD</sequence>
<dbReference type="Proteomes" id="UP001341840">
    <property type="component" value="Unassembled WGS sequence"/>
</dbReference>
<proteinExistence type="predicted"/>
<evidence type="ECO:0000256" key="2">
    <source>
        <dbReference type="SAM" id="MobiDB-lite"/>
    </source>
</evidence>
<feature type="compositionally biased region" description="Basic and acidic residues" evidence="2">
    <location>
        <begin position="1"/>
        <end position="13"/>
    </location>
</feature>
<name>A0ABU6TLP4_9FABA</name>
<organism evidence="3 4">
    <name type="scientific">Stylosanthes scabra</name>
    <dbReference type="NCBI Taxonomy" id="79078"/>
    <lineage>
        <taxon>Eukaryota</taxon>
        <taxon>Viridiplantae</taxon>
        <taxon>Streptophyta</taxon>
        <taxon>Embryophyta</taxon>
        <taxon>Tracheophyta</taxon>
        <taxon>Spermatophyta</taxon>
        <taxon>Magnoliopsida</taxon>
        <taxon>eudicotyledons</taxon>
        <taxon>Gunneridae</taxon>
        <taxon>Pentapetalae</taxon>
        <taxon>rosids</taxon>
        <taxon>fabids</taxon>
        <taxon>Fabales</taxon>
        <taxon>Fabaceae</taxon>
        <taxon>Papilionoideae</taxon>
        <taxon>50 kb inversion clade</taxon>
        <taxon>dalbergioids sensu lato</taxon>
        <taxon>Dalbergieae</taxon>
        <taxon>Pterocarpus clade</taxon>
        <taxon>Stylosanthes</taxon>
    </lineage>
</organism>
<evidence type="ECO:0000313" key="4">
    <source>
        <dbReference type="Proteomes" id="UP001341840"/>
    </source>
</evidence>
<evidence type="ECO:0000256" key="1">
    <source>
        <dbReference type="SAM" id="Coils"/>
    </source>
</evidence>
<keyword evidence="1" id="KW-0175">Coiled coil</keyword>